<evidence type="ECO:0000313" key="15">
    <source>
        <dbReference type="Proteomes" id="UP000027341"/>
    </source>
</evidence>
<reference evidence="14 15" key="1">
    <citation type="submission" date="2014-04" db="EMBL/GenBank/DDBJ databases">
        <title>Draft genome sequence of Hydrogenovibrio marinus MH-110, a model organism for aerobic H2 metabolism.</title>
        <authorList>
            <person name="Cha H.J."/>
            <person name="Jo B.H."/>
            <person name="Hwang B.H."/>
        </authorList>
    </citation>
    <scope>NUCLEOTIDE SEQUENCE [LARGE SCALE GENOMIC DNA]</scope>
    <source>
        <strain evidence="14 15">MH-110</strain>
    </source>
</reference>
<evidence type="ECO:0000256" key="1">
    <source>
        <dbReference type="ARBA" id="ARBA00000586"/>
    </source>
</evidence>
<dbReference type="Pfam" id="PF02879">
    <property type="entry name" value="PGM_PMM_II"/>
    <property type="match status" value="1"/>
</dbReference>
<dbReference type="Gene3D" id="3.30.310.50">
    <property type="entry name" value="Alpha-D-phosphohexomutase, C-terminal domain"/>
    <property type="match status" value="1"/>
</dbReference>
<evidence type="ECO:0000256" key="9">
    <source>
        <dbReference type="ARBA" id="ARBA00023235"/>
    </source>
</evidence>
<keyword evidence="8" id="KW-0460">Magnesium</keyword>
<organism evidence="14 15">
    <name type="scientific">Hydrogenovibrio marinus</name>
    <dbReference type="NCBI Taxonomy" id="28885"/>
    <lineage>
        <taxon>Bacteria</taxon>
        <taxon>Pseudomonadati</taxon>
        <taxon>Pseudomonadota</taxon>
        <taxon>Gammaproteobacteria</taxon>
        <taxon>Thiotrichales</taxon>
        <taxon>Piscirickettsiaceae</taxon>
        <taxon>Hydrogenovibrio</taxon>
    </lineage>
</organism>
<dbReference type="InterPro" id="IPR036900">
    <property type="entry name" value="A-D-PHexomutase_C_sf"/>
</dbReference>
<gene>
    <name evidence="14" type="ORF">EI16_08830</name>
</gene>
<name>A0A066ZS88_HYDMR</name>
<comment type="caution">
    <text evidence="14">The sequence shown here is derived from an EMBL/GenBank/DDBJ whole genome shotgun (WGS) entry which is preliminary data.</text>
</comment>
<sequence>MTLLCSSGIFKAYDIRGKVDVTLDEQVSEAIGIAFAEALRACGEDRLVVGRDGRLSSLRLQRAFMRGVSSQNVSVIDVGEVTSPMVYFAAATIDGVNSCAVITGSHNPPEDNGIKLVLQGQAMYGDQIQALYRRISSTAFDDDFKTAQNLPGWGQPYIETLPVLTDYCRRISEEIQINRPLKVVVDAGNGVAGRYAPEVLRAIGCEVIELFCEVDGRFPNHHPDPAKLGNLAALREVVLASKADIGLAFDGDGDRCGVLDNLGNVLEPDRQLILFAKDILANHPGAEVIFDVKCSALVMQEVTRHGGKATMWKTGHSLMKAKMKETGALLGGEMSGHLFFQDRWYGFDDAIYTAARLLELVANQSKTTAELFAGIPKWRATPEIHVSITEGEGAVLVERLRQSFVDQPDSKVKEVVTLDGVRVEYAQGWGLVRASNTTSTLTIRFEATSQTALLEIQAAFKQRLLKLEPTLVLPF</sequence>
<feature type="domain" description="Alpha-D-phosphohexomutase alpha/beta/alpha" evidence="11">
    <location>
        <begin position="9"/>
        <end position="139"/>
    </location>
</feature>
<evidence type="ECO:0000256" key="3">
    <source>
        <dbReference type="ARBA" id="ARBA00004699"/>
    </source>
</evidence>
<dbReference type="Proteomes" id="UP000027341">
    <property type="component" value="Unassembled WGS sequence"/>
</dbReference>
<dbReference type="GO" id="GO:0005975">
    <property type="term" value="P:carbohydrate metabolic process"/>
    <property type="evidence" value="ECO:0007669"/>
    <property type="project" value="InterPro"/>
</dbReference>
<dbReference type="Pfam" id="PF00408">
    <property type="entry name" value="PGM_PMM_IV"/>
    <property type="match status" value="1"/>
</dbReference>
<dbReference type="InterPro" id="IPR005846">
    <property type="entry name" value="A-D-PHexomutase_a/b/a-III"/>
</dbReference>
<evidence type="ECO:0000259" key="10">
    <source>
        <dbReference type="Pfam" id="PF00408"/>
    </source>
</evidence>
<dbReference type="InterPro" id="IPR005845">
    <property type="entry name" value="A-D-PHexomutase_a/b/a-II"/>
</dbReference>
<feature type="domain" description="Alpha-D-phosphohexomutase alpha/beta/alpha" evidence="13">
    <location>
        <begin position="268"/>
        <end position="374"/>
    </location>
</feature>
<comment type="catalytic activity">
    <reaction evidence="1">
        <text>alpha-D-mannose 1-phosphate = D-mannose 6-phosphate</text>
        <dbReference type="Rhea" id="RHEA:11140"/>
        <dbReference type="ChEBI" id="CHEBI:58409"/>
        <dbReference type="ChEBI" id="CHEBI:58735"/>
        <dbReference type="EC" id="5.4.2.8"/>
    </reaction>
</comment>
<dbReference type="GO" id="GO:0046872">
    <property type="term" value="F:metal ion binding"/>
    <property type="evidence" value="ECO:0007669"/>
    <property type="project" value="UniProtKB-KW"/>
</dbReference>
<dbReference type="EC" id="5.4.2.8" evidence="5"/>
<evidence type="ECO:0000256" key="4">
    <source>
        <dbReference type="ARBA" id="ARBA00010231"/>
    </source>
</evidence>
<accession>A0A066ZS88</accession>
<dbReference type="InterPro" id="IPR005841">
    <property type="entry name" value="Alpha-D-phosphohexomutase_SF"/>
</dbReference>
<proteinExistence type="inferred from homology"/>
<dbReference type="Pfam" id="PF02880">
    <property type="entry name" value="PGM_PMM_III"/>
    <property type="match status" value="1"/>
</dbReference>
<evidence type="ECO:0000256" key="7">
    <source>
        <dbReference type="ARBA" id="ARBA00022723"/>
    </source>
</evidence>
<dbReference type="STRING" id="28885.EI16_08830"/>
<dbReference type="SUPFAM" id="SSF55957">
    <property type="entry name" value="Phosphoglucomutase, C-terminal domain"/>
    <property type="match status" value="1"/>
</dbReference>
<dbReference type="InterPro" id="IPR016055">
    <property type="entry name" value="A-D-PHexomutase_a/b/a-I/II/III"/>
</dbReference>
<dbReference type="Pfam" id="PF02878">
    <property type="entry name" value="PGM_PMM_I"/>
    <property type="match status" value="1"/>
</dbReference>
<dbReference type="GO" id="GO:0004615">
    <property type="term" value="F:phosphomannomutase activity"/>
    <property type="evidence" value="ECO:0007669"/>
    <property type="project" value="UniProtKB-EC"/>
</dbReference>
<evidence type="ECO:0000256" key="6">
    <source>
        <dbReference type="ARBA" id="ARBA00022553"/>
    </source>
</evidence>
<dbReference type="PRINTS" id="PR00509">
    <property type="entry name" value="PGMPMM"/>
</dbReference>
<comment type="similarity">
    <text evidence="4">Belongs to the phosphohexose mutase family.</text>
</comment>
<dbReference type="InterPro" id="IPR005843">
    <property type="entry name" value="A-D-PHexomutase_C"/>
</dbReference>
<evidence type="ECO:0000259" key="11">
    <source>
        <dbReference type="Pfam" id="PF02878"/>
    </source>
</evidence>
<dbReference type="SUPFAM" id="SSF53738">
    <property type="entry name" value="Phosphoglucomutase, first 3 domains"/>
    <property type="match status" value="3"/>
</dbReference>
<dbReference type="RefSeq" id="WP_029912380.1">
    <property type="nucleotide sequence ID" value="NZ_AP020335.1"/>
</dbReference>
<keyword evidence="6" id="KW-0597">Phosphoprotein</keyword>
<evidence type="ECO:0000256" key="8">
    <source>
        <dbReference type="ARBA" id="ARBA00022842"/>
    </source>
</evidence>
<evidence type="ECO:0000256" key="5">
    <source>
        <dbReference type="ARBA" id="ARBA00012730"/>
    </source>
</evidence>
<evidence type="ECO:0000259" key="13">
    <source>
        <dbReference type="Pfam" id="PF02880"/>
    </source>
</evidence>
<comment type="pathway">
    <text evidence="3">Nucleotide-sugar biosynthesis; GDP-alpha-D-mannose biosynthesis; alpha-D-mannose 1-phosphate from D-fructose 6-phosphate: step 2/2.</text>
</comment>
<evidence type="ECO:0000256" key="2">
    <source>
        <dbReference type="ARBA" id="ARBA00001946"/>
    </source>
</evidence>
<dbReference type="Gene3D" id="3.40.120.10">
    <property type="entry name" value="Alpha-D-Glucose-1,6-Bisphosphate, subunit A, domain 3"/>
    <property type="match status" value="3"/>
</dbReference>
<feature type="domain" description="Alpha-D-phosphohexomutase C-terminal" evidence="10">
    <location>
        <begin position="410"/>
        <end position="460"/>
    </location>
</feature>
<keyword evidence="15" id="KW-1185">Reference proteome</keyword>
<protein>
    <recommendedName>
        <fullName evidence="5">phosphomannomutase</fullName>
        <ecNumber evidence="5">5.4.2.8</ecNumber>
    </recommendedName>
</protein>
<evidence type="ECO:0000313" key="14">
    <source>
        <dbReference type="EMBL" id="KDN96367.1"/>
    </source>
</evidence>
<comment type="cofactor">
    <cofactor evidence="2">
        <name>Mg(2+)</name>
        <dbReference type="ChEBI" id="CHEBI:18420"/>
    </cofactor>
</comment>
<dbReference type="CDD" id="cd03089">
    <property type="entry name" value="PMM_PGM"/>
    <property type="match status" value="1"/>
</dbReference>
<dbReference type="EMBL" id="JMIU01000001">
    <property type="protein sequence ID" value="KDN96367.1"/>
    <property type="molecule type" value="Genomic_DNA"/>
</dbReference>
<evidence type="ECO:0000259" key="12">
    <source>
        <dbReference type="Pfam" id="PF02879"/>
    </source>
</evidence>
<keyword evidence="9" id="KW-0413">Isomerase</keyword>
<keyword evidence="7" id="KW-0479">Metal-binding</keyword>
<feature type="domain" description="Alpha-D-phosphohexomutase alpha/beta/alpha" evidence="12">
    <location>
        <begin position="166"/>
        <end position="263"/>
    </location>
</feature>
<dbReference type="PANTHER" id="PTHR43771:SF2">
    <property type="entry name" value="PHOSPHOMANNOMUTASE_PHOSPHOGLUCOMUTASE"/>
    <property type="match status" value="1"/>
</dbReference>
<dbReference type="PANTHER" id="PTHR43771">
    <property type="entry name" value="PHOSPHOMANNOMUTASE"/>
    <property type="match status" value="1"/>
</dbReference>
<dbReference type="InterPro" id="IPR005844">
    <property type="entry name" value="A-D-PHexomutase_a/b/a-I"/>
</dbReference>
<dbReference type="AlphaFoldDB" id="A0A066ZS88"/>